<organism evidence="11">
    <name type="scientific">Timema californicum</name>
    <name type="common">California timema</name>
    <name type="synonym">Walking stick</name>
    <dbReference type="NCBI Taxonomy" id="61474"/>
    <lineage>
        <taxon>Eukaryota</taxon>
        <taxon>Metazoa</taxon>
        <taxon>Ecdysozoa</taxon>
        <taxon>Arthropoda</taxon>
        <taxon>Hexapoda</taxon>
        <taxon>Insecta</taxon>
        <taxon>Pterygota</taxon>
        <taxon>Neoptera</taxon>
        <taxon>Polyneoptera</taxon>
        <taxon>Phasmatodea</taxon>
        <taxon>Timematodea</taxon>
        <taxon>Timematoidea</taxon>
        <taxon>Timematidae</taxon>
        <taxon>Timema</taxon>
    </lineage>
</organism>
<dbReference type="Pfam" id="PF01151">
    <property type="entry name" value="ELO"/>
    <property type="match status" value="1"/>
</dbReference>
<dbReference type="PANTHER" id="PTHR11157">
    <property type="entry name" value="FATTY ACID ACYL TRANSFERASE-RELATED"/>
    <property type="match status" value="1"/>
</dbReference>
<evidence type="ECO:0000256" key="7">
    <source>
        <dbReference type="ARBA" id="ARBA00023098"/>
    </source>
</evidence>
<comment type="caution">
    <text evidence="10">Lacks conserved residue(s) required for the propagation of feature annotation.</text>
</comment>
<dbReference type="PANTHER" id="PTHR11157:SF126">
    <property type="entry name" value="ELONGATION OF VERY LONG CHAIN FATTY ACIDS PROTEIN"/>
    <property type="match status" value="1"/>
</dbReference>
<accession>A0A7R9JA90</accession>
<dbReference type="GO" id="GO:0019367">
    <property type="term" value="P:fatty acid elongation, saturated fatty acid"/>
    <property type="evidence" value="ECO:0007669"/>
    <property type="project" value="TreeGrafter"/>
</dbReference>
<evidence type="ECO:0000256" key="4">
    <source>
        <dbReference type="ARBA" id="ARBA00022692"/>
    </source>
</evidence>
<evidence type="ECO:0000256" key="3">
    <source>
        <dbReference type="ARBA" id="ARBA00022679"/>
    </source>
</evidence>
<comment type="subcellular location">
    <subcellularLocation>
        <location evidence="1">Membrane</location>
        <topology evidence="1">Multi-pass membrane protein</topology>
    </subcellularLocation>
</comment>
<evidence type="ECO:0000256" key="2">
    <source>
        <dbReference type="ARBA" id="ARBA00022516"/>
    </source>
</evidence>
<keyword evidence="7 10" id="KW-0443">Lipid metabolism</keyword>
<dbReference type="GO" id="GO:0034626">
    <property type="term" value="P:fatty acid elongation, polyunsaturated fatty acid"/>
    <property type="evidence" value="ECO:0007669"/>
    <property type="project" value="TreeGrafter"/>
</dbReference>
<evidence type="ECO:0000256" key="1">
    <source>
        <dbReference type="ARBA" id="ARBA00004141"/>
    </source>
</evidence>
<proteinExistence type="inferred from homology"/>
<keyword evidence="2 10" id="KW-0444">Lipid biosynthesis</keyword>
<sequence length="151" mass="17463">MGFLRFKEKEQPNYALARISSCWDAGRGHCTLTALLNTFIHSLMYFYYFVAALGPSFKKYLWWKKYLTVMQMVEIYPIMAVVSIHETTNVDNCLIISNNVTKQIRLVTVLRKNNLSIFHVPITVLQSGPLKHVLVRILIANLAICFDQLKH</sequence>
<gene>
    <name evidence="11" type="ORF">TCMB3V08_LOCUS7861</name>
</gene>
<comment type="similarity">
    <text evidence="10">Belongs to the ELO family.</text>
</comment>
<evidence type="ECO:0000313" key="11">
    <source>
        <dbReference type="EMBL" id="CAD7575264.1"/>
    </source>
</evidence>
<dbReference type="EMBL" id="OE183052">
    <property type="protein sequence ID" value="CAD7575264.1"/>
    <property type="molecule type" value="Genomic_DNA"/>
</dbReference>
<reference evidence="11" key="1">
    <citation type="submission" date="2020-11" db="EMBL/GenBank/DDBJ databases">
        <authorList>
            <person name="Tran Van P."/>
        </authorList>
    </citation>
    <scope>NUCLEOTIDE SEQUENCE</scope>
</reference>
<dbReference type="GO" id="GO:0042761">
    <property type="term" value="P:very long-chain fatty acid biosynthetic process"/>
    <property type="evidence" value="ECO:0007669"/>
    <property type="project" value="TreeGrafter"/>
</dbReference>
<dbReference type="AlphaFoldDB" id="A0A7R9JA90"/>
<protein>
    <recommendedName>
        <fullName evidence="10">Elongation of very long chain fatty acids protein</fullName>
        <ecNumber evidence="10">2.3.1.199</ecNumber>
    </recommendedName>
    <alternativeName>
        <fullName evidence="10">Very-long-chain 3-oxoacyl-CoA synthase</fullName>
    </alternativeName>
</protein>
<evidence type="ECO:0000256" key="10">
    <source>
        <dbReference type="RuleBase" id="RU361115"/>
    </source>
</evidence>
<evidence type="ECO:0000256" key="6">
    <source>
        <dbReference type="ARBA" id="ARBA00022989"/>
    </source>
</evidence>
<keyword evidence="5 10" id="KW-0276">Fatty acid metabolism</keyword>
<dbReference type="InterPro" id="IPR002076">
    <property type="entry name" value="ELO_fam"/>
</dbReference>
<dbReference type="GO" id="GO:0009922">
    <property type="term" value="F:fatty acid elongase activity"/>
    <property type="evidence" value="ECO:0007669"/>
    <property type="project" value="UniProtKB-EC"/>
</dbReference>
<keyword evidence="8 10" id="KW-0472">Membrane</keyword>
<evidence type="ECO:0000256" key="5">
    <source>
        <dbReference type="ARBA" id="ARBA00022832"/>
    </source>
</evidence>
<keyword evidence="9 10" id="KW-0275">Fatty acid biosynthesis</keyword>
<keyword evidence="6 10" id="KW-1133">Transmembrane helix</keyword>
<evidence type="ECO:0000256" key="8">
    <source>
        <dbReference type="ARBA" id="ARBA00023136"/>
    </source>
</evidence>
<name>A0A7R9JA90_TIMCA</name>
<dbReference type="GO" id="GO:0005789">
    <property type="term" value="C:endoplasmic reticulum membrane"/>
    <property type="evidence" value="ECO:0007669"/>
    <property type="project" value="TreeGrafter"/>
</dbReference>
<dbReference type="EC" id="2.3.1.199" evidence="10"/>
<keyword evidence="4 10" id="KW-0812">Transmembrane</keyword>
<feature type="transmembrane region" description="Helical" evidence="10">
    <location>
        <begin position="45"/>
        <end position="62"/>
    </location>
</feature>
<keyword evidence="3 10" id="KW-0808">Transferase</keyword>
<dbReference type="GO" id="GO:0030148">
    <property type="term" value="P:sphingolipid biosynthetic process"/>
    <property type="evidence" value="ECO:0007669"/>
    <property type="project" value="TreeGrafter"/>
</dbReference>
<comment type="catalytic activity">
    <reaction evidence="10">
        <text>a very-long-chain acyl-CoA + malonyl-CoA + H(+) = a very-long-chain 3-oxoacyl-CoA + CO2 + CoA</text>
        <dbReference type="Rhea" id="RHEA:32727"/>
        <dbReference type="ChEBI" id="CHEBI:15378"/>
        <dbReference type="ChEBI" id="CHEBI:16526"/>
        <dbReference type="ChEBI" id="CHEBI:57287"/>
        <dbReference type="ChEBI" id="CHEBI:57384"/>
        <dbReference type="ChEBI" id="CHEBI:90725"/>
        <dbReference type="ChEBI" id="CHEBI:90736"/>
        <dbReference type="EC" id="2.3.1.199"/>
    </reaction>
</comment>
<evidence type="ECO:0000256" key="9">
    <source>
        <dbReference type="ARBA" id="ARBA00023160"/>
    </source>
</evidence>
<dbReference type="GO" id="GO:0034625">
    <property type="term" value="P:fatty acid elongation, monounsaturated fatty acid"/>
    <property type="evidence" value="ECO:0007669"/>
    <property type="project" value="TreeGrafter"/>
</dbReference>